<dbReference type="Gene3D" id="3.40.50.150">
    <property type="entry name" value="Vaccinia Virus protein VP39"/>
    <property type="match status" value="1"/>
</dbReference>
<reference evidence="12" key="1">
    <citation type="submission" date="2021-01" db="EMBL/GenBank/DDBJ databases">
        <title>Whole genome shotgun sequence of Actinoplanes nipponensis NBRC 14063.</title>
        <authorList>
            <person name="Komaki H."/>
            <person name="Tamura T."/>
        </authorList>
    </citation>
    <scope>NUCLEOTIDE SEQUENCE</scope>
    <source>
        <strain evidence="12">NBRC 14063</strain>
    </source>
</reference>
<dbReference type="SUPFAM" id="SSF53335">
    <property type="entry name" value="S-adenosyl-L-methionine-dependent methyltransferases"/>
    <property type="match status" value="1"/>
</dbReference>
<name>A0A919MVU0_9ACTN</name>
<dbReference type="InterPro" id="IPR000682">
    <property type="entry name" value="PCMT"/>
</dbReference>
<evidence type="ECO:0000256" key="8">
    <source>
        <dbReference type="ARBA" id="ARBA00022691"/>
    </source>
</evidence>
<comment type="subcellular location">
    <subcellularLocation>
        <location evidence="1">Cytoplasm</location>
    </subcellularLocation>
</comment>
<dbReference type="AlphaFoldDB" id="A0A919MVU0"/>
<dbReference type="InterPro" id="IPR029063">
    <property type="entry name" value="SAM-dependent_MTases_sf"/>
</dbReference>
<dbReference type="GO" id="GO:0004719">
    <property type="term" value="F:protein-L-isoaspartate (D-aspartate) O-methyltransferase activity"/>
    <property type="evidence" value="ECO:0007669"/>
    <property type="project" value="UniProtKB-EC"/>
</dbReference>
<keyword evidence="13" id="KW-1185">Reference proteome</keyword>
<dbReference type="CDD" id="cd02440">
    <property type="entry name" value="AdoMet_MTases"/>
    <property type="match status" value="1"/>
</dbReference>
<keyword evidence="7" id="KW-0808">Transferase</keyword>
<evidence type="ECO:0000256" key="1">
    <source>
        <dbReference type="ARBA" id="ARBA00004496"/>
    </source>
</evidence>
<protein>
    <recommendedName>
        <fullName evidence="4">Protein-L-isoaspartate O-methyltransferase</fullName>
        <ecNumber evidence="3">2.1.1.77</ecNumber>
    </recommendedName>
    <alternativeName>
        <fullName evidence="11">L-isoaspartyl protein carboxyl methyltransferase</fullName>
    </alternativeName>
    <alternativeName>
        <fullName evidence="9">Protein L-isoaspartyl methyltransferase</fullName>
    </alternativeName>
    <alternativeName>
        <fullName evidence="10">Protein-beta-aspartate methyltransferase</fullName>
    </alternativeName>
</protein>
<dbReference type="Proteomes" id="UP000647172">
    <property type="component" value="Unassembled WGS sequence"/>
</dbReference>
<evidence type="ECO:0000256" key="11">
    <source>
        <dbReference type="ARBA" id="ARBA00031350"/>
    </source>
</evidence>
<dbReference type="EMBL" id="BOMQ01000060">
    <property type="protein sequence ID" value="GIE51515.1"/>
    <property type="molecule type" value="Genomic_DNA"/>
</dbReference>
<keyword evidence="8" id="KW-0949">S-adenosyl-L-methionine</keyword>
<evidence type="ECO:0000256" key="3">
    <source>
        <dbReference type="ARBA" id="ARBA00011890"/>
    </source>
</evidence>
<dbReference type="GO" id="GO:0005737">
    <property type="term" value="C:cytoplasm"/>
    <property type="evidence" value="ECO:0007669"/>
    <property type="project" value="UniProtKB-SubCell"/>
</dbReference>
<comment type="similarity">
    <text evidence="2">Belongs to the methyltransferase superfamily. L-isoaspartyl/D-aspartyl protein methyltransferase family.</text>
</comment>
<keyword evidence="6" id="KW-0489">Methyltransferase</keyword>
<dbReference type="EC" id="2.1.1.77" evidence="3"/>
<evidence type="ECO:0000256" key="7">
    <source>
        <dbReference type="ARBA" id="ARBA00022679"/>
    </source>
</evidence>
<dbReference type="PANTHER" id="PTHR11579">
    <property type="entry name" value="PROTEIN-L-ISOASPARTATE O-METHYLTRANSFERASE"/>
    <property type="match status" value="1"/>
</dbReference>
<keyword evidence="5" id="KW-0963">Cytoplasm</keyword>
<dbReference type="GO" id="GO:0032259">
    <property type="term" value="P:methylation"/>
    <property type="evidence" value="ECO:0007669"/>
    <property type="project" value="UniProtKB-KW"/>
</dbReference>
<evidence type="ECO:0000313" key="12">
    <source>
        <dbReference type="EMBL" id="GIE51515.1"/>
    </source>
</evidence>
<evidence type="ECO:0000256" key="2">
    <source>
        <dbReference type="ARBA" id="ARBA00005369"/>
    </source>
</evidence>
<dbReference type="NCBIfam" id="TIGR04364">
    <property type="entry name" value="methyltran_FxLD"/>
    <property type="match status" value="1"/>
</dbReference>
<organism evidence="12 13">
    <name type="scientific">Actinoplanes nipponensis</name>
    <dbReference type="NCBI Taxonomy" id="135950"/>
    <lineage>
        <taxon>Bacteria</taxon>
        <taxon>Bacillati</taxon>
        <taxon>Actinomycetota</taxon>
        <taxon>Actinomycetes</taxon>
        <taxon>Micromonosporales</taxon>
        <taxon>Micromonosporaceae</taxon>
        <taxon>Actinoplanes</taxon>
    </lineage>
</organism>
<evidence type="ECO:0000313" key="13">
    <source>
        <dbReference type="Proteomes" id="UP000647172"/>
    </source>
</evidence>
<evidence type="ECO:0000256" key="4">
    <source>
        <dbReference type="ARBA" id="ARBA00013346"/>
    </source>
</evidence>
<evidence type="ECO:0000256" key="5">
    <source>
        <dbReference type="ARBA" id="ARBA00022490"/>
    </source>
</evidence>
<gene>
    <name evidence="12" type="ORF">Ani05nite_50490</name>
</gene>
<evidence type="ECO:0000256" key="10">
    <source>
        <dbReference type="ARBA" id="ARBA00031323"/>
    </source>
</evidence>
<dbReference type="InterPro" id="IPR027573">
    <property type="entry name" value="Methyltran_FxLD"/>
</dbReference>
<sequence length="412" mass="44018">MSVETLSSDDFRAAMVEQLITDQRDKGLSMRPEVEAALRTVPRHLFTPDSSLEDAYSPNLAVITKQVGDETISSVSAAWLIAEMLGQAADAHEGGLSGLDVLEIGSGGYNAALLRELVGDSGSVTTVDIDKDVTDRASECLAAAGYGDVTVVCADAEQPVGPRGVYDLIIATVGAWDIAPAWTDQLASDGVLVVPLRTFGMTRSWALRREGHALVSHSQRLCGFVSIQGTGTHQMRYVDIAEGVHLRLDEDQKINPQSVGDLLAQPPVQAWAGASLAPATVLADLDMWLATRITAAGQQFVILTAQQDAIDAGRVDPAWRYGTPAALHDGTFCYRSALQWTDDKFDLGARAYGPDATTVAQQWVEHMVAWLDASTPAPVLHVLPAGTPDGDLPAGTVLDKRHSRLVLAFTPR</sequence>
<proteinExistence type="inferred from homology"/>
<dbReference type="RefSeq" id="WP_203772135.1">
    <property type="nucleotide sequence ID" value="NZ_BAAAYJ010000099.1"/>
</dbReference>
<dbReference type="PANTHER" id="PTHR11579:SF0">
    <property type="entry name" value="PROTEIN-L-ISOASPARTATE(D-ASPARTATE) O-METHYLTRANSFERASE"/>
    <property type="match status" value="1"/>
</dbReference>
<accession>A0A919MVU0</accession>
<dbReference type="Pfam" id="PF01135">
    <property type="entry name" value="PCMT"/>
    <property type="match status" value="1"/>
</dbReference>
<evidence type="ECO:0000256" key="6">
    <source>
        <dbReference type="ARBA" id="ARBA00022603"/>
    </source>
</evidence>
<evidence type="ECO:0000256" key="9">
    <source>
        <dbReference type="ARBA" id="ARBA00030757"/>
    </source>
</evidence>
<comment type="caution">
    <text evidence="12">The sequence shown here is derived from an EMBL/GenBank/DDBJ whole genome shotgun (WGS) entry which is preliminary data.</text>
</comment>